<evidence type="ECO:0000256" key="6">
    <source>
        <dbReference type="SAM" id="Phobius"/>
    </source>
</evidence>
<evidence type="ECO:0000256" key="3">
    <source>
        <dbReference type="ARBA" id="ARBA00022692"/>
    </source>
</evidence>
<feature type="transmembrane region" description="Helical" evidence="6">
    <location>
        <begin position="292"/>
        <end position="312"/>
    </location>
</feature>
<dbReference type="EMBL" id="PZQS01000003">
    <property type="protein sequence ID" value="PVD34609.1"/>
    <property type="molecule type" value="Genomic_DNA"/>
</dbReference>
<name>A0A2T7PMH0_POMCA</name>
<dbReference type="AlphaFoldDB" id="A0A2T7PMH0"/>
<evidence type="ECO:0000256" key="2">
    <source>
        <dbReference type="ARBA" id="ARBA00005731"/>
    </source>
</evidence>
<evidence type="ECO:0000256" key="1">
    <source>
        <dbReference type="ARBA" id="ARBA00004141"/>
    </source>
</evidence>
<feature type="transmembrane region" description="Helical" evidence="6">
    <location>
        <begin position="383"/>
        <end position="402"/>
    </location>
</feature>
<keyword evidence="3 6" id="KW-0812">Transmembrane</keyword>
<keyword evidence="7" id="KW-0732">Signal</keyword>
<keyword evidence="5 6" id="KW-0472">Membrane</keyword>
<dbReference type="GO" id="GO:0015144">
    <property type="term" value="F:carbohydrate transmembrane transporter activity"/>
    <property type="evidence" value="ECO:0007669"/>
    <property type="project" value="InterPro"/>
</dbReference>
<dbReference type="STRING" id="400727.A0A2T7PMH0"/>
<evidence type="ECO:0000256" key="5">
    <source>
        <dbReference type="ARBA" id="ARBA00023136"/>
    </source>
</evidence>
<feature type="transmembrane region" description="Helical" evidence="6">
    <location>
        <begin position="356"/>
        <end position="374"/>
    </location>
</feature>
<dbReference type="PANTHER" id="PTHR16119">
    <property type="entry name" value="TRANSMEMBRANE PROTEIN 144"/>
    <property type="match status" value="1"/>
</dbReference>
<evidence type="ECO:0000256" key="4">
    <source>
        <dbReference type="ARBA" id="ARBA00022989"/>
    </source>
</evidence>
<comment type="subcellular location">
    <subcellularLocation>
        <location evidence="1">Membrane</location>
        <topology evidence="1">Multi-pass membrane protein</topology>
    </subcellularLocation>
</comment>
<keyword evidence="9" id="KW-1185">Reference proteome</keyword>
<evidence type="ECO:0000313" key="9">
    <source>
        <dbReference type="Proteomes" id="UP000245119"/>
    </source>
</evidence>
<feature type="transmembrane region" description="Helical" evidence="6">
    <location>
        <begin position="110"/>
        <end position="128"/>
    </location>
</feature>
<sequence>MEAKIVRAAFLVMIIGVVSDAQNGRHLIMTSEYTTYKGTSATSDYTTHKGTSVTSEENVTVSTTFPTNETDTTVIEKNVTLSTVSPGNVTYTTSHSSTTPKPQNNTYPEYVGFICAGIAVVFYGSNFIPVKKFDTGDGEFGWFGIEAEVPNRVNLNYIGVTLSVISSFIYMFVKSEVSAEDVEVVVKTGDEGETDPLTQNQRTGLYGTNSQEDILVFNKRRTPDSSKSINSDDQQILHDHSIFNQMSTFKKRVVGIALSVVSGLMYGLSFSPAISWQDNHLDDSQNSLDYVFSHYCGIFLTSSVYFFIYIAIKKNKPKVYPRVILPAIASGVMWGIATACWFIANKVLSEPVSFPIVTTIPGAIASLFWGVLIFHEIKGRKNIIILFVAFFVTLAGSVLAGFSHG</sequence>
<dbReference type="InterPro" id="IPR010651">
    <property type="entry name" value="Sugar_transport"/>
</dbReference>
<dbReference type="Proteomes" id="UP000245119">
    <property type="component" value="Linkage Group LG3"/>
</dbReference>
<protein>
    <recommendedName>
        <fullName evidence="10">EamA domain-containing protein</fullName>
    </recommendedName>
</protein>
<feature type="transmembrane region" description="Helical" evidence="6">
    <location>
        <begin position="324"/>
        <end position="344"/>
    </location>
</feature>
<dbReference type="OrthoDB" id="426527at2759"/>
<feature type="transmembrane region" description="Helical" evidence="6">
    <location>
        <begin position="253"/>
        <end position="272"/>
    </location>
</feature>
<gene>
    <name evidence="8" type="ORF">C0Q70_05885</name>
</gene>
<comment type="caution">
    <text evidence="8">The sequence shown here is derived from an EMBL/GenBank/DDBJ whole genome shotgun (WGS) entry which is preliminary data.</text>
</comment>
<feature type="chain" id="PRO_5015470499" description="EamA domain-containing protein" evidence="7">
    <location>
        <begin position="22"/>
        <end position="405"/>
    </location>
</feature>
<dbReference type="PANTHER" id="PTHR16119:SF17">
    <property type="entry name" value="TRANSMEMBRANE PROTEIN 144"/>
    <property type="match status" value="1"/>
</dbReference>
<comment type="similarity">
    <text evidence="2">Belongs to the TMEM144 family.</text>
</comment>
<dbReference type="Pfam" id="PF07857">
    <property type="entry name" value="TMEM144"/>
    <property type="match status" value="1"/>
</dbReference>
<dbReference type="GO" id="GO:0016020">
    <property type="term" value="C:membrane"/>
    <property type="evidence" value="ECO:0007669"/>
    <property type="project" value="UniProtKB-SubCell"/>
</dbReference>
<feature type="signal peptide" evidence="7">
    <location>
        <begin position="1"/>
        <end position="21"/>
    </location>
</feature>
<keyword evidence="4 6" id="KW-1133">Transmembrane helix</keyword>
<feature type="transmembrane region" description="Helical" evidence="6">
    <location>
        <begin position="155"/>
        <end position="173"/>
    </location>
</feature>
<organism evidence="8 9">
    <name type="scientific">Pomacea canaliculata</name>
    <name type="common">Golden apple snail</name>
    <dbReference type="NCBI Taxonomy" id="400727"/>
    <lineage>
        <taxon>Eukaryota</taxon>
        <taxon>Metazoa</taxon>
        <taxon>Spiralia</taxon>
        <taxon>Lophotrochozoa</taxon>
        <taxon>Mollusca</taxon>
        <taxon>Gastropoda</taxon>
        <taxon>Caenogastropoda</taxon>
        <taxon>Architaenioglossa</taxon>
        <taxon>Ampullarioidea</taxon>
        <taxon>Ampullariidae</taxon>
        <taxon>Pomacea</taxon>
    </lineage>
</organism>
<accession>A0A2T7PMH0</accession>
<evidence type="ECO:0008006" key="10">
    <source>
        <dbReference type="Google" id="ProtNLM"/>
    </source>
</evidence>
<dbReference type="InterPro" id="IPR012435">
    <property type="entry name" value="TMEM144"/>
</dbReference>
<reference evidence="8 9" key="1">
    <citation type="submission" date="2018-04" db="EMBL/GenBank/DDBJ databases">
        <title>The genome of golden apple snail Pomacea canaliculata provides insight into stress tolerance and invasive adaptation.</title>
        <authorList>
            <person name="Liu C."/>
            <person name="Liu B."/>
            <person name="Ren Y."/>
            <person name="Zhang Y."/>
            <person name="Wang H."/>
            <person name="Li S."/>
            <person name="Jiang F."/>
            <person name="Yin L."/>
            <person name="Zhang G."/>
            <person name="Qian W."/>
            <person name="Fan W."/>
        </authorList>
    </citation>
    <scope>NUCLEOTIDE SEQUENCE [LARGE SCALE GENOMIC DNA]</scope>
    <source>
        <strain evidence="8">SZHN2017</strain>
        <tissue evidence="8">Muscle</tissue>
    </source>
</reference>
<evidence type="ECO:0000256" key="7">
    <source>
        <dbReference type="SAM" id="SignalP"/>
    </source>
</evidence>
<evidence type="ECO:0000313" key="8">
    <source>
        <dbReference type="EMBL" id="PVD34609.1"/>
    </source>
</evidence>
<proteinExistence type="inferred from homology"/>